<proteinExistence type="inferred from homology"/>
<dbReference type="EMBL" id="JADCNL010000013">
    <property type="protein sequence ID" value="KAG0455555.1"/>
    <property type="molecule type" value="Genomic_DNA"/>
</dbReference>
<comment type="subcellular location">
    <subcellularLocation>
        <location evidence="1">Membrane</location>
        <topology evidence="1">Multi-pass membrane protein</topology>
    </subcellularLocation>
</comment>
<reference evidence="8 9" key="1">
    <citation type="journal article" date="2020" name="Nat. Food">
        <title>A phased Vanilla planifolia genome enables genetic improvement of flavour and production.</title>
        <authorList>
            <person name="Hasing T."/>
            <person name="Tang H."/>
            <person name="Brym M."/>
            <person name="Khazi F."/>
            <person name="Huang T."/>
            <person name="Chambers A.H."/>
        </authorList>
    </citation>
    <scope>NUCLEOTIDE SEQUENCE [LARGE SCALE GENOMIC DNA]</scope>
    <source>
        <tissue evidence="7">Leaf</tissue>
    </source>
</reference>
<accession>A0A835PKF5</accession>
<dbReference type="PANTHER" id="PTHR23291">
    <property type="entry name" value="BAX INHIBITOR-RELATED"/>
    <property type="match status" value="1"/>
</dbReference>
<evidence type="ECO:0000256" key="1">
    <source>
        <dbReference type="ARBA" id="ARBA00004141"/>
    </source>
</evidence>
<evidence type="ECO:0000256" key="4">
    <source>
        <dbReference type="ARBA" id="ARBA00023136"/>
    </source>
</evidence>
<comment type="caution">
    <text evidence="5">Lacks conserved residue(s) required for the propagation of feature annotation.</text>
</comment>
<dbReference type="Proteomes" id="UP000639772">
    <property type="component" value="Unassembled WGS sequence"/>
</dbReference>
<keyword evidence="8" id="KW-1185">Reference proteome</keyword>
<name>A0A835PKF5_VANPL</name>
<dbReference type="PANTHER" id="PTHR23291:SF31">
    <property type="entry name" value="PROTEIN LIFEGUARD 4"/>
    <property type="match status" value="1"/>
</dbReference>
<keyword evidence="4 5" id="KW-0472">Membrane</keyword>
<feature type="transmembrane region" description="Helical" evidence="5">
    <location>
        <begin position="123"/>
        <end position="145"/>
    </location>
</feature>
<evidence type="ECO:0000256" key="5">
    <source>
        <dbReference type="RuleBase" id="RU004379"/>
    </source>
</evidence>
<keyword evidence="3 5" id="KW-1133">Transmembrane helix</keyword>
<dbReference type="AlphaFoldDB" id="A0A835PKF5"/>
<comment type="similarity">
    <text evidence="5">Belongs to the BI1 family.</text>
</comment>
<evidence type="ECO:0000313" key="9">
    <source>
        <dbReference type="Proteomes" id="UP000639772"/>
    </source>
</evidence>
<evidence type="ECO:0000256" key="2">
    <source>
        <dbReference type="ARBA" id="ARBA00022692"/>
    </source>
</evidence>
<gene>
    <name evidence="7" type="ORF">HPP92_024847</name>
    <name evidence="6" type="ORF">HPP92_026404</name>
</gene>
<feature type="transmembrane region" description="Helical" evidence="5">
    <location>
        <begin position="37"/>
        <end position="61"/>
    </location>
</feature>
<evidence type="ECO:0000256" key="3">
    <source>
        <dbReference type="ARBA" id="ARBA00022989"/>
    </source>
</evidence>
<dbReference type="Proteomes" id="UP000636800">
    <property type="component" value="Chromosome 13"/>
</dbReference>
<keyword evidence="2 5" id="KW-0812">Transmembrane</keyword>
<dbReference type="GO" id="GO:0016020">
    <property type="term" value="C:membrane"/>
    <property type="evidence" value="ECO:0007669"/>
    <property type="project" value="UniProtKB-SubCell"/>
</dbReference>
<dbReference type="EMBL" id="JADCNM010000079">
    <property type="protein sequence ID" value="KAG0451131.1"/>
    <property type="molecule type" value="Genomic_DNA"/>
</dbReference>
<sequence length="150" mass="17108">MYFYHQRHPVNRILLPLFTICLSFAVGLNCAFTRGEVILEAAILTAAVFISLTLYTFWAAWRDHDFSFLGPMLLSALMVALVFAFIQGWAVVDDPCGGGSACLQRLHHLRHDNLIKRYAYDEYTWAAVALYLDIINLFLALLMLFRVSET</sequence>
<organism evidence="7 8">
    <name type="scientific">Vanilla planifolia</name>
    <name type="common">Vanilla</name>
    <dbReference type="NCBI Taxonomy" id="51239"/>
    <lineage>
        <taxon>Eukaryota</taxon>
        <taxon>Viridiplantae</taxon>
        <taxon>Streptophyta</taxon>
        <taxon>Embryophyta</taxon>
        <taxon>Tracheophyta</taxon>
        <taxon>Spermatophyta</taxon>
        <taxon>Magnoliopsida</taxon>
        <taxon>Liliopsida</taxon>
        <taxon>Asparagales</taxon>
        <taxon>Orchidaceae</taxon>
        <taxon>Vanilloideae</taxon>
        <taxon>Vanilleae</taxon>
        <taxon>Vanilla</taxon>
    </lineage>
</organism>
<protein>
    <submittedName>
        <fullName evidence="7">Uncharacterized protein</fullName>
    </submittedName>
</protein>
<dbReference type="InterPro" id="IPR006214">
    <property type="entry name" value="Bax_inhibitor_1-related"/>
</dbReference>
<comment type="caution">
    <text evidence="7">The sequence shown here is derived from an EMBL/GenBank/DDBJ whole genome shotgun (WGS) entry which is preliminary data.</text>
</comment>
<dbReference type="OrthoDB" id="7933078at2759"/>
<evidence type="ECO:0000313" key="7">
    <source>
        <dbReference type="EMBL" id="KAG0455555.1"/>
    </source>
</evidence>
<evidence type="ECO:0000313" key="8">
    <source>
        <dbReference type="Proteomes" id="UP000636800"/>
    </source>
</evidence>
<evidence type="ECO:0000313" key="6">
    <source>
        <dbReference type="EMBL" id="KAG0451131.1"/>
    </source>
</evidence>
<feature type="transmembrane region" description="Helical" evidence="5">
    <location>
        <begin position="68"/>
        <end position="90"/>
    </location>
</feature>
<dbReference type="Pfam" id="PF01027">
    <property type="entry name" value="Bax1-I"/>
    <property type="match status" value="1"/>
</dbReference>